<name>A0AC59YJU7_RANTA</name>
<proteinExistence type="predicted"/>
<accession>A0AC59YJU7</accession>
<sequence length="173" mass="18788">MAQAKIRILLLISCIALAAWREVPPAAQGPVSSEQEKEGKQRVSGGPENTERRKTCSEARGQRAQQRPSRDRRPEALRRQRGAFGRGQRSPRRGELSVERWLGPPQTGRPETETEVKPGGGEQEGTSVGGAVPASAPGRRRGREQCVCAAAGSEHRAPALCRRERKAGLVVRA</sequence>
<dbReference type="EMBL" id="OX596100">
    <property type="protein sequence ID" value="CAM9759168.1"/>
    <property type="molecule type" value="Genomic_DNA"/>
</dbReference>
<protein>
    <submittedName>
        <fullName evidence="1">Uncharacterized protein</fullName>
    </submittedName>
</protein>
<gene>
    <name evidence="1" type="ORF">MRATA1EN22A_LOCUS7067</name>
</gene>
<reference evidence="1" key="1">
    <citation type="submission" date="2023-05" db="EMBL/GenBank/DDBJ databases">
        <authorList>
            <consortium name="ELIXIR-Norway"/>
        </authorList>
    </citation>
    <scope>NUCLEOTIDE SEQUENCE</scope>
</reference>
<evidence type="ECO:0000313" key="1">
    <source>
        <dbReference type="EMBL" id="CAM9759168.1"/>
    </source>
</evidence>
<reference evidence="1" key="2">
    <citation type="submission" date="2025-03" db="EMBL/GenBank/DDBJ databases">
        <authorList>
            <consortium name="ELIXIR-Norway"/>
            <consortium name="Elixir Norway"/>
        </authorList>
    </citation>
    <scope>NUCLEOTIDE SEQUENCE</scope>
</reference>
<evidence type="ECO:0000313" key="2">
    <source>
        <dbReference type="Proteomes" id="UP001162501"/>
    </source>
</evidence>
<dbReference type="Proteomes" id="UP001162501">
    <property type="component" value="Chromosome 16"/>
</dbReference>
<organism evidence="1 2">
    <name type="scientific">Rangifer tarandus platyrhynchus</name>
    <name type="common">Svalbard reindeer</name>
    <dbReference type="NCBI Taxonomy" id="3082113"/>
    <lineage>
        <taxon>Eukaryota</taxon>
        <taxon>Metazoa</taxon>
        <taxon>Chordata</taxon>
        <taxon>Craniata</taxon>
        <taxon>Vertebrata</taxon>
        <taxon>Euteleostomi</taxon>
        <taxon>Mammalia</taxon>
        <taxon>Eutheria</taxon>
        <taxon>Laurasiatheria</taxon>
        <taxon>Artiodactyla</taxon>
        <taxon>Ruminantia</taxon>
        <taxon>Pecora</taxon>
        <taxon>Cervidae</taxon>
        <taxon>Odocoileinae</taxon>
        <taxon>Rangifer</taxon>
    </lineage>
</organism>